<comment type="similarity">
    <text evidence="2">Belongs to the EamA transporter family.</text>
</comment>
<evidence type="ECO:0000256" key="1">
    <source>
        <dbReference type="ARBA" id="ARBA00004141"/>
    </source>
</evidence>
<evidence type="ECO:0000313" key="9">
    <source>
        <dbReference type="Proteomes" id="UP001193501"/>
    </source>
</evidence>
<gene>
    <name evidence="8" type="ORF">GV832_06755</name>
</gene>
<name>A0AAE4Y9Q6_9RHOB</name>
<feature type="domain" description="EamA" evidence="7">
    <location>
        <begin position="158"/>
        <end position="286"/>
    </location>
</feature>
<evidence type="ECO:0000313" key="8">
    <source>
        <dbReference type="EMBL" id="NBZ87278.1"/>
    </source>
</evidence>
<proteinExistence type="inferred from homology"/>
<feature type="transmembrane region" description="Helical" evidence="6">
    <location>
        <begin position="248"/>
        <end position="265"/>
    </location>
</feature>
<evidence type="ECO:0000256" key="2">
    <source>
        <dbReference type="ARBA" id="ARBA00007362"/>
    </source>
</evidence>
<feature type="transmembrane region" description="Helical" evidence="6">
    <location>
        <begin position="35"/>
        <end position="56"/>
    </location>
</feature>
<dbReference type="PANTHER" id="PTHR32322:SF2">
    <property type="entry name" value="EAMA DOMAIN-CONTAINING PROTEIN"/>
    <property type="match status" value="1"/>
</dbReference>
<feature type="transmembrane region" description="Helical" evidence="6">
    <location>
        <begin position="68"/>
        <end position="87"/>
    </location>
</feature>
<evidence type="ECO:0000256" key="5">
    <source>
        <dbReference type="ARBA" id="ARBA00023136"/>
    </source>
</evidence>
<comment type="subcellular location">
    <subcellularLocation>
        <location evidence="1">Membrane</location>
        <topology evidence="1">Multi-pass membrane protein</topology>
    </subcellularLocation>
</comment>
<dbReference type="Pfam" id="PF00892">
    <property type="entry name" value="EamA"/>
    <property type="match status" value="2"/>
</dbReference>
<feature type="transmembrane region" description="Helical" evidence="6">
    <location>
        <begin position="126"/>
        <end position="144"/>
    </location>
</feature>
<sequence>MSHGWKERGLVLALGAGWGMTQPLGKIATSSGHPAFGLVFWQLVTCILVLGLITLVRRRGIGWRREHLGFFVMVALLGTVVPNFTFYTSAAQLPSGIMSIIISTIPLIAFPINLALKMDHFDLKRAMGLALGLTGVLMIALPQSSLPDRAMLAFLPIAMIGPLCYALENTYVAHKGLGGLDAISAMLGVSCVAACMVGVLMLVTGQGYIPGATWPDAALAISSALHGLLYATFVWLAARTGAVFASQSSYVTTVSGVTFAMLFLGERPSPWIWAAMVVLLAGMTLVKPRVRHIPA</sequence>
<keyword evidence="5 6" id="KW-0472">Membrane</keyword>
<organism evidence="8 9">
    <name type="scientific">Stagnihabitans tardus</name>
    <dbReference type="NCBI Taxonomy" id="2699202"/>
    <lineage>
        <taxon>Bacteria</taxon>
        <taxon>Pseudomonadati</taxon>
        <taxon>Pseudomonadota</taxon>
        <taxon>Alphaproteobacteria</taxon>
        <taxon>Rhodobacterales</taxon>
        <taxon>Paracoccaceae</taxon>
        <taxon>Stagnihabitans</taxon>
    </lineage>
</organism>
<reference evidence="8" key="1">
    <citation type="submission" date="2020-01" db="EMBL/GenBank/DDBJ databases">
        <authorList>
            <person name="Chen W.-M."/>
        </authorList>
    </citation>
    <scope>NUCLEOTIDE SEQUENCE</scope>
    <source>
        <strain evidence="8">CYK-10</strain>
    </source>
</reference>
<dbReference type="InterPro" id="IPR037185">
    <property type="entry name" value="EmrE-like"/>
</dbReference>
<dbReference type="AlphaFoldDB" id="A0AAE4Y9Q6"/>
<dbReference type="InterPro" id="IPR000620">
    <property type="entry name" value="EamA_dom"/>
</dbReference>
<feature type="transmembrane region" description="Helical" evidence="6">
    <location>
        <begin position="271"/>
        <end position="290"/>
    </location>
</feature>
<dbReference type="InterPro" id="IPR050638">
    <property type="entry name" value="AA-Vitamin_Transporters"/>
</dbReference>
<dbReference type="GO" id="GO:0016020">
    <property type="term" value="C:membrane"/>
    <property type="evidence" value="ECO:0007669"/>
    <property type="project" value="UniProtKB-SubCell"/>
</dbReference>
<feature type="domain" description="EamA" evidence="7">
    <location>
        <begin position="10"/>
        <end position="140"/>
    </location>
</feature>
<protein>
    <submittedName>
        <fullName evidence="8">EamA family transporter</fullName>
    </submittedName>
</protein>
<feature type="transmembrane region" description="Helical" evidence="6">
    <location>
        <begin position="217"/>
        <end position="236"/>
    </location>
</feature>
<comment type="caution">
    <text evidence="8">The sequence shown here is derived from an EMBL/GenBank/DDBJ whole genome shotgun (WGS) entry which is preliminary data.</text>
</comment>
<dbReference type="Proteomes" id="UP001193501">
    <property type="component" value="Unassembled WGS sequence"/>
</dbReference>
<dbReference type="PANTHER" id="PTHR32322">
    <property type="entry name" value="INNER MEMBRANE TRANSPORTER"/>
    <property type="match status" value="1"/>
</dbReference>
<keyword evidence="4 6" id="KW-1133">Transmembrane helix</keyword>
<dbReference type="EMBL" id="JAABNR010000005">
    <property type="protein sequence ID" value="NBZ87278.1"/>
    <property type="molecule type" value="Genomic_DNA"/>
</dbReference>
<evidence type="ECO:0000256" key="6">
    <source>
        <dbReference type="SAM" id="Phobius"/>
    </source>
</evidence>
<feature type="transmembrane region" description="Helical" evidence="6">
    <location>
        <begin position="93"/>
        <end position="114"/>
    </location>
</feature>
<dbReference type="SUPFAM" id="SSF103481">
    <property type="entry name" value="Multidrug resistance efflux transporter EmrE"/>
    <property type="match status" value="2"/>
</dbReference>
<keyword evidence="9" id="KW-1185">Reference proteome</keyword>
<feature type="transmembrane region" description="Helical" evidence="6">
    <location>
        <begin position="150"/>
        <end position="167"/>
    </location>
</feature>
<evidence type="ECO:0000256" key="4">
    <source>
        <dbReference type="ARBA" id="ARBA00022989"/>
    </source>
</evidence>
<feature type="transmembrane region" description="Helical" evidence="6">
    <location>
        <begin position="179"/>
        <end position="205"/>
    </location>
</feature>
<evidence type="ECO:0000259" key="7">
    <source>
        <dbReference type="Pfam" id="PF00892"/>
    </source>
</evidence>
<accession>A0AAE4Y9Q6</accession>
<evidence type="ECO:0000256" key="3">
    <source>
        <dbReference type="ARBA" id="ARBA00022692"/>
    </source>
</evidence>
<dbReference type="RefSeq" id="WP_168774089.1">
    <property type="nucleotide sequence ID" value="NZ_JAABNR010000005.1"/>
</dbReference>
<keyword evidence="3 6" id="KW-0812">Transmembrane</keyword>